<organism evidence="1 2">
    <name type="scientific">Mycobacterium ulcerans str. Harvey</name>
    <dbReference type="NCBI Taxonomy" id="1299332"/>
    <lineage>
        <taxon>Bacteria</taxon>
        <taxon>Bacillati</taxon>
        <taxon>Actinomycetota</taxon>
        <taxon>Actinomycetes</taxon>
        <taxon>Mycobacteriales</taxon>
        <taxon>Mycobacteriaceae</taxon>
        <taxon>Mycobacterium</taxon>
        <taxon>Mycobacterium ulcerans group</taxon>
    </lineage>
</organism>
<name>A0ABP3AKN0_MYCUL</name>
<evidence type="ECO:0000313" key="1">
    <source>
        <dbReference type="EMBL" id="EUA91760.1"/>
    </source>
</evidence>
<dbReference type="EMBL" id="JAOL01000085">
    <property type="protein sequence ID" value="EUA91760.1"/>
    <property type="molecule type" value="Genomic_DNA"/>
</dbReference>
<gene>
    <name evidence="1" type="ORF">I551_1715</name>
</gene>
<evidence type="ECO:0000313" key="2">
    <source>
        <dbReference type="Proteomes" id="UP000020681"/>
    </source>
</evidence>
<accession>A0ABP3AKN0</accession>
<dbReference type="Proteomes" id="UP000020681">
    <property type="component" value="Unassembled WGS sequence"/>
</dbReference>
<keyword evidence="2" id="KW-1185">Reference proteome</keyword>
<protein>
    <submittedName>
        <fullName evidence="1">Uncharacterized protein</fullName>
    </submittedName>
</protein>
<proteinExistence type="predicted"/>
<comment type="caution">
    <text evidence="1">The sequence shown here is derived from an EMBL/GenBank/DDBJ whole genome shotgun (WGS) entry which is preliminary data.</text>
</comment>
<sequence>MMALVKLDAMRMMSPAVPADRLGVDGDDHLSTSRCRCGGGARIA</sequence>
<reference evidence="1 2" key="1">
    <citation type="submission" date="2014-01" db="EMBL/GenBank/DDBJ databases">
        <authorList>
            <person name="Dobos K."/>
            <person name="Lenaerts A."/>
            <person name="Ordway D."/>
            <person name="DeGroote M.A."/>
            <person name="Parker T."/>
            <person name="Sizemore C."/>
            <person name="Tallon L.J."/>
            <person name="Sadzewicz L.K."/>
            <person name="Sengamalay N."/>
            <person name="Fraser C.M."/>
            <person name="Hine E."/>
            <person name="Shefchek K.A."/>
            <person name="Das S.P."/>
            <person name="Tettelin H."/>
        </authorList>
    </citation>
    <scope>NUCLEOTIDE SEQUENCE [LARGE SCALE GENOMIC DNA]</scope>
    <source>
        <strain evidence="1 2">Harvey</strain>
    </source>
</reference>